<keyword evidence="2" id="KW-0521">NADP</keyword>
<dbReference type="PANTHER" id="PTHR43217:SF2">
    <property type="entry name" value="SUCCINATE-SEMIALDEHYDE DEHYDROGENASE [NADP(+)]"/>
    <property type="match status" value="1"/>
</dbReference>
<dbReference type="PROSITE" id="PS00687">
    <property type="entry name" value="ALDEHYDE_DEHYDR_GLU"/>
    <property type="match status" value="1"/>
</dbReference>
<keyword evidence="3 5" id="KW-0560">Oxidoreductase</keyword>
<organism evidence="7 8">
    <name type="scientific">Pisciglobus halotolerans</name>
    <dbReference type="NCBI Taxonomy" id="745365"/>
    <lineage>
        <taxon>Bacteria</taxon>
        <taxon>Bacillati</taxon>
        <taxon>Bacillota</taxon>
        <taxon>Bacilli</taxon>
        <taxon>Lactobacillales</taxon>
        <taxon>Carnobacteriaceae</taxon>
    </lineage>
</organism>
<dbReference type="AlphaFoldDB" id="A0A1I3BSG7"/>
<evidence type="ECO:0000256" key="2">
    <source>
        <dbReference type="ARBA" id="ARBA00022857"/>
    </source>
</evidence>
<dbReference type="Gene3D" id="3.40.309.10">
    <property type="entry name" value="Aldehyde Dehydrogenase, Chain A, domain 2"/>
    <property type="match status" value="1"/>
</dbReference>
<keyword evidence="8" id="KW-1185">Reference proteome</keyword>
<dbReference type="InterPro" id="IPR016161">
    <property type="entry name" value="Ald_DH/histidinol_DH"/>
</dbReference>
<dbReference type="Gene3D" id="3.40.605.10">
    <property type="entry name" value="Aldehyde Dehydrogenase, Chain A, domain 1"/>
    <property type="match status" value="1"/>
</dbReference>
<proteinExistence type="inferred from homology"/>
<dbReference type="EMBL" id="FOQE01000009">
    <property type="protein sequence ID" value="SFH65268.1"/>
    <property type="molecule type" value="Genomic_DNA"/>
</dbReference>
<evidence type="ECO:0000259" key="6">
    <source>
        <dbReference type="Pfam" id="PF00171"/>
    </source>
</evidence>
<feature type="domain" description="Aldehyde dehydrogenase" evidence="6">
    <location>
        <begin position="3"/>
        <end position="450"/>
    </location>
</feature>
<feature type="active site" evidence="4">
    <location>
        <position position="229"/>
    </location>
</feature>
<dbReference type="InterPro" id="IPR016163">
    <property type="entry name" value="Ald_DH_C"/>
</dbReference>
<dbReference type="InterPro" id="IPR044148">
    <property type="entry name" value="ALDH_GabD1-like"/>
</dbReference>
<dbReference type="GO" id="GO:0004030">
    <property type="term" value="F:aldehyde dehydrogenase [NAD(P)+] activity"/>
    <property type="evidence" value="ECO:0007669"/>
    <property type="project" value="InterPro"/>
</dbReference>
<evidence type="ECO:0000313" key="7">
    <source>
        <dbReference type="EMBL" id="SFH65268.1"/>
    </source>
</evidence>
<dbReference type="FunFam" id="3.40.309.10:FF:000009">
    <property type="entry name" value="Aldehyde dehydrogenase A"/>
    <property type="match status" value="1"/>
</dbReference>
<evidence type="ECO:0000256" key="4">
    <source>
        <dbReference type="PROSITE-ProRule" id="PRU10007"/>
    </source>
</evidence>
<gene>
    <name evidence="7" type="ORF">SAMN04489868_10926</name>
</gene>
<dbReference type="RefSeq" id="WP_092091853.1">
    <property type="nucleotide sequence ID" value="NZ_FOQE01000009.1"/>
</dbReference>
<dbReference type="SUPFAM" id="SSF53720">
    <property type="entry name" value="ALDH-like"/>
    <property type="match status" value="1"/>
</dbReference>
<comment type="similarity">
    <text evidence="1 5">Belongs to the aldehyde dehydrogenase family.</text>
</comment>
<dbReference type="CDD" id="cd07100">
    <property type="entry name" value="ALDH_SSADH1_GabD1"/>
    <property type="match status" value="1"/>
</dbReference>
<dbReference type="OrthoDB" id="9762913at2"/>
<dbReference type="InterPro" id="IPR015590">
    <property type="entry name" value="Aldehyde_DH_dom"/>
</dbReference>
<dbReference type="InterPro" id="IPR016162">
    <property type="entry name" value="Ald_DH_N"/>
</dbReference>
<reference evidence="7 8" key="1">
    <citation type="submission" date="2016-10" db="EMBL/GenBank/DDBJ databases">
        <authorList>
            <person name="de Groot N.N."/>
        </authorList>
    </citation>
    <scope>NUCLEOTIDE SEQUENCE [LARGE SCALE GENOMIC DNA]</scope>
    <source>
        <strain evidence="7 8">DSM 27630</strain>
    </source>
</reference>
<accession>A0A1I3BSG7</accession>
<dbReference type="PANTHER" id="PTHR43217">
    <property type="entry name" value="SUCCINATE SEMIALDEHYDE DEHYDROGENASE [NAD(P)+] SAD"/>
    <property type="match status" value="1"/>
</dbReference>
<dbReference type="InterPro" id="IPR047110">
    <property type="entry name" value="GABD/Sad-like"/>
</dbReference>
<evidence type="ECO:0000256" key="3">
    <source>
        <dbReference type="ARBA" id="ARBA00023002"/>
    </source>
</evidence>
<name>A0A1I3BSG7_9LACT</name>
<evidence type="ECO:0000256" key="5">
    <source>
        <dbReference type="RuleBase" id="RU003345"/>
    </source>
</evidence>
<evidence type="ECO:0000313" key="8">
    <source>
        <dbReference type="Proteomes" id="UP000198668"/>
    </source>
</evidence>
<dbReference type="InterPro" id="IPR029510">
    <property type="entry name" value="Ald_DH_CS_GLU"/>
</dbReference>
<sequence length="474" mass="52188">MAYQTINPYTNETVKEYPEATDQQLEEALQNGHELYHTFKTQDIKERAEQLRQIAANIRERSTELARTCTIEMGKLLAEAEGEVELCAVIADWYADNAEELLKPEEIETGANGKAEVHYQSTGVIMMVEPWNFPYYQIMRVFAPNFMVGNPMILKHASNTPSTAQLMADVISEAGAPKGSLTNLFLNYDQVSKAIADPRVQGVALTGSERSGSTVAKTAGEHLKKSTLELGGMDPFIVLDGANMDEVADIAWRSRLYNCGQECTSSKRFIVMENMYDEFVERLKDNFSKVKPGDPLDEATTLAPMNTKKAKEKLQEQVDEAIKAGAHVVYGNEPIDLPGQFFMPTILTDVDRDNPAHTTELFGPVAVVYKVSTEEEAIKLANDSSYGLGGTVFAGDSEHGAEVAEKIETGMVFVNNIRYSLPELPFGGVKRSGYGRELSKLGQMAFVNEKLIMKADKPDMDNLAGGLVSPVDLG</sequence>
<dbReference type="Proteomes" id="UP000198668">
    <property type="component" value="Unassembled WGS sequence"/>
</dbReference>
<evidence type="ECO:0000256" key="1">
    <source>
        <dbReference type="ARBA" id="ARBA00009986"/>
    </source>
</evidence>
<dbReference type="FunFam" id="3.40.605.10:FF:000012">
    <property type="entry name" value="NAD-dependent succinate-semialdehyde dehydrogenase"/>
    <property type="match status" value="1"/>
</dbReference>
<protein>
    <submittedName>
        <fullName evidence="7">Succinate-semialdehyde dehydrogenase / glutarate-semialdehyde dehydrogenase</fullName>
    </submittedName>
</protein>
<dbReference type="GO" id="GO:0004777">
    <property type="term" value="F:succinate-semialdehyde dehydrogenase (NAD+) activity"/>
    <property type="evidence" value="ECO:0007669"/>
    <property type="project" value="TreeGrafter"/>
</dbReference>
<dbReference type="Pfam" id="PF00171">
    <property type="entry name" value="Aldedh"/>
    <property type="match status" value="1"/>
</dbReference>